<evidence type="ECO:0000313" key="2">
    <source>
        <dbReference type="Proteomes" id="UP000006607"/>
    </source>
</evidence>
<sequence>MDKSVLEKIELIKDILGNDPFSLLIGEIIEIQDNFDKKLEEGVLKDYYFIIGKYEILNGGVITIFGHEKLDSIQFYTDDMPGGTNNWICMGKIENYPLFINKINGEVSCLFGDLIDQNFVIESYGNLNNFLQHYYLGRKYCELGSKFVQAGGISDTVGNKNDDWYQLLEDNNLL</sequence>
<name>A0A9W5K2R5_BACC8</name>
<dbReference type="AlphaFoldDB" id="A0A9W5K2R5"/>
<protein>
    <submittedName>
        <fullName evidence="1">Uncharacterized protein</fullName>
    </submittedName>
</protein>
<proteinExistence type="predicted"/>
<gene>
    <name evidence="1" type="ORF">IIA_05489</name>
</gene>
<dbReference type="Proteomes" id="UP000006607">
    <property type="component" value="Unassembled WGS sequence"/>
</dbReference>
<accession>A0A9W5K2R5</accession>
<comment type="caution">
    <text evidence="1">The sequence shown here is derived from an EMBL/GenBank/DDBJ whole genome shotgun (WGS) entry which is preliminary data.</text>
</comment>
<dbReference type="RefSeq" id="WP_000361640.1">
    <property type="nucleotide sequence ID" value="NZ_JH792026.1"/>
</dbReference>
<organism evidence="1 2">
    <name type="scientific">Bacillus cereus (strain VD014)</name>
    <dbReference type="NCBI Taxonomy" id="1053223"/>
    <lineage>
        <taxon>Bacteria</taxon>
        <taxon>Bacillati</taxon>
        <taxon>Bacillota</taxon>
        <taxon>Bacilli</taxon>
        <taxon>Bacillales</taxon>
        <taxon>Bacillaceae</taxon>
        <taxon>Bacillus</taxon>
        <taxon>Bacillus cereus group</taxon>
    </lineage>
</organism>
<evidence type="ECO:0000313" key="1">
    <source>
        <dbReference type="EMBL" id="EJR13651.1"/>
    </source>
</evidence>
<dbReference type="EMBL" id="AHER01000053">
    <property type="protein sequence ID" value="EJR13651.1"/>
    <property type="molecule type" value="Genomic_DNA"/>
</dbReference>
<reference evidence="1" key="1">
    <citation type="submission" date="2012-04" db="EMBL/GenBank/DDBJ databases">
        <title>The Genome Sequence of Bacillus cereus VD014.</title>
        <authorList>
            <consortium name="The Broad Institute Genome Sequencing Platform"/>
            <consortium name="The Broad Institute Genome Sequencing Center for Infectious Disease"/>
            <person name="Feldgarden M."/>
            <person name="Van der Auwera G.A."/>
            <person name="Mahillon J."/>
            <person name="Duprez V."/>
            <person name="Timmery S."/>
            <person name="Mattelet C."/>
            <person name="Dierick K."/>
            <person name="Sun M."/>
            <person name="Yu Z."/>
            <person name="Zhu L."/>
            <person name="Hu X."/>
            <person name="Shank E.B."/>
            <person name="Swiecicka I."/>
            <person name="Hansen B.M."/>
            <person name="Andrup L."/>
            <person name="Young S.K."/>
            <person name="Zeng Q."/>
            <person name="Gargeya S."/>
            <person name="Fitzgerald M."/>
            <person name="Haas B."/>
            <person name="Abouelleil A."/>
            <person name="Alvarado L."/>
            <person name="Arachchi H.M."/>
            <person name="Berlin A."/>
            <person name="Chapman S.B."/>
            <person name="Goldberg J."/>
            <person name="Griggs A."/>
            <person name="Gujja S."/>
            <person name="Hansen M."/>
            <person name="Howarth C."/>
            <person name="Imamovic A."/>
            <person name="Larimer J."/>
            <person name="McCowen C."/>
            <person name="Montmayeur A."/>
            <person name="Murphy C."/>
            <person name="Neiman D."/>
            <person name="Pearson M."/>
            <person name="Priest M."/>
            <person name="Roberts A."/>
            <person name="Saif S."/>
            <person name="Shea T."/>
            <person name="Sisk P."/>
            <person name="Sykes S."/>
            <person name="Wortman J."/>
            <person name="Nusbaum C."/>
            <person name="Birren B."/>
        </authorList>
    </citation>
    <scope>NUCLEOTIDE SEQUENCE</scope>
    <source>
        <strain evidence="1">VD014</strain>
    </source>
</reference>